<dbReference type="Gene3D" id="3.10.350.10">
    <property type="entry name" value="LysM domain"/>
    <property type="match status" value="1"/>
</dbReference>
<dbReference type="InterPro" id="IPR036779">
    <property type="entry name" value="LysM_dom_sf"/>
</dbReference>
<accession>A0ABR3RNQ1</accession>
<comment type="caution">
    <text evidence="1">The sequence shown here is derived from an EMBL/GenBank/DDBJ whole genome shotgun (WGS) entry which is preliminary data.</text>
</comment>
<name>A0ABR3RNQ1_9PLEO</name>
<organism evidence="1 2">
    <name type="scientific">Nothophoma quercina</name>
    <dbReference type="NCBI Taxonomy" id="749835"/>
    <lineage>
        <taxon>Eukaryota</taxon>
        <taxon>Fungi</taxon>
        <taxon>Dikarya</taxon>
        <taxon>Ascomycota</taxon>
        <taxon>Pezizomycotina</taxon>
        <taxon>Dothideomycetes</taxon>
        <taxon>Pleosporomycetidae</taxon>
        <taxon>Pleosporales</taxon>
        <taxon>Pleosporineae</taxon>
        <taxon>Didymellaceae</taxon>
        <taxon>Nothophoma</taxon>
    </lineage>
</organism>
<keyword evidence="2" id="KW-1185">Reference proteome</keyword>
<gene>
    <name evidence="1" type="ORF">SLS59_003186</name>
</gene>
<reference evidence="1 2" key="1">
    <citation type="submission" date="2024-02" db="EMBL/GenBank/DDBJ databases">
        <title>De novo assembly and annotation of 12 fungi associated with fruit tree decline syndrome in Ontario, Canada.</title>
        <authorList>
            <person name="Sulman M."/>
            <person name="Ellouze W."/>
            <person name="Ilyukhin E."/>
        </authorList>
    </citation>
    <scope>NUCLEOTIDE SEQUENCE [LARGE SCALE GENOMIC DNA]</scope>
    <source>
        <strain evidence="1 2">M97-236</strain>
    </source>
</reference>
<protein>
    <recommendedName>
        <fullName evidence="3">LysM domain-containing protein</fullName>
    </recommendedName>
</protein>
<evidence type="ECO:0008006" key="3">
    <source>
        <dbReference type="Google" id="ProtNLM"/>
    </source>
</evidence>
<dbReference type="EMBL" id="JAKIXB020000008">
    <property type="protein sequence ID" value="KAL1606061.1"/>
    <property type="molecule type" value="Genomic_DNA"/>
</dbReference>
<proteinExistence type="predicted"/>
<dbReference type="Proteomes" id="UP001521222">
    <property type="component" value="Unassembled WGS sequence"/>
</dbReference>
<evidence type="ECO:0000313" key="1">
    <source>
        <dbReference type="EMBL" id="KAL1606061.1"/>
    </source>
</evidence>
<evidence type="ECO:0000313" key="2">
    <source>
        <dbReference type="Proteomes" id="UP001521222"/>
    </source>
</evidence>
<sequence length="325" mass="34374">MVARNTYIMFGGDGTTTTGWPSRKSWLSFDDAWDANLKTIQSSCQVEGWGENNSDTETQAIKNSIVGESSSSGIPKEFILAIVMQESKGCVRVPTTRWSHDNPGLMQSAQGKGTCNPDGNPLSPCKADTIRLMIHDGTDGDGLETTLTQCVADAGTTDDSKWYKAARLYNAGRITDNNLGIGPTPCYASDIANRLTSPFNWSPCDNAVIGTLSSAQGTVANTNNVPDDATPTTTTTTTTTTTAAAYSTAPTPTSGAFAEVPQIAPAKPDLIIDGAATGCTDYYTPQSGDTCASAPIEFAKLRELNIQLNSECTNLWAGYAYCIAV</sequence>